<protein>
    <submittedName>
        <fullName evidence="1">Uncharacterized protein</fullName>
    </submittedName>
</protein>
<sequence>MVGTAIVGGAFSIFFNKKLESYKFILNKQLETYKQEWQVKFHSTSLYLSKKQEVYAKMYSKITITVGNIFDLRRYPDVKSFQDFSEKDLMEYIKEYVTDGVGKDIQRVFNEGDKEKAERLFSIAKKQTMYSIAYQSICGCNNFFLENELFFSKETIELISTINSYLKKLHSNYYPEYYQHPDSGIDQRILREENDSYKEILIKSVDELKTLMREELS</sequence>
<dbReference type="OrthoDB" id="2648183at2"/>
<keyword evidence="2" id="KW-1185">Reference proteome</keyword>
<gene>
    <name evidence="1" type="ORF">SAMN05444392_11058</name>
</gene>
<dbReference type="AlphaFoldDB" id="A0A1M4ZQI5"/>
<organism evidence="1 2">
    <name type="scientific">Seinonella peptonophila</name>
    <dbReference type="NCBI Taxonomy" id="112248"/>
    <lineage>
        <taxon>Bacteria</taxon>
        <taxon>Bacillati</taxon>
        <taxon>Bacillota</taxon>
        <taxon>Bacilli</taxon>
        <taxon>Bacillales</taxon>
        <taxon>Thermoactinomycetaceae</taxon>
        <taxon>Seinonella</taxon>
    </lineage>
</organism>
<evidence type="ECO:0000313" key="1">
    <source>
        <dbReference type="EMBL" id="SHF20281.1"/>
    </source>
</evidence>
<dbReference type="Proteomes" id="UP000184476">
    <property type="component" value="Unassembled WGS sequence"/>
</dbReference>
<accession>A0A1M4ZQI5</accession>
<dbReference type="RefSeq" id="WP_073155990.1">
    <property type="nucleotide sequence ID" value="NZ_FQVL01000010.1"/>
</dbReference>
<dbReference type="EMBL" id="FQVL01000010">
    <property type="protein sequence ID" value="SHF20281.1"/>
    <property type="molecule type" value="Genomic_DNA"/>
</dbReference>
<evidence type="ECO:0000313" key="2">
    <source>
        <dbReference type="Proteomes" id="UP000184476"/>
    </source>
</evidence>
<reference evidence="1 2" key="1">
    <citation type="submission" date="2016-11" db="EMBL/GenBank/DDBJ databases">
        <authorList>
            <person name="Jaros S."/>
            <person name="Januszkiewicz K."/>
            <person name="Wedrychowicz H."/>
        </authorList>
    </citation>
    <scope>NUCLEOTIDE SEQUENCE [LARGE SCALE GENOMIC DNA]</scope>
    <source>
        <strain evidence="1 2">DSM 44666</strain>
    </source>
</reference>
<name>A0A1M4ZQI5_9BACL</name>
<proteinExistence type="predicted"/>
<dbReference type="STRING" id="112248.SAMN05444392_11058"/>